<organism evidence="2 3">
    <name type="scientific">Streptomyces antimicrobicus</name>
    <dbReference type="NCBI Taxonomy" id="2883108"/>
    <lineage>
        <taxon>Bacteria</taxon>
        <taxon>Bacillati</taxon>
        <taxon>Actinomycetota</taxon>
        <taxon>Actinomycetes</taxon>
        <taxon>Kitasatosporales</taxon>
        <taxon>Streptomycetaceae</taxon>
        <taxon>Streptomyces</taxon>
    </lineage>
</organism>
<dbReference type="Proteomes" id="UP001199054">
    <property type="component" value="Unassembled WGS sequence"/>
</dbReference>
<reference evidence="2 3" key="1">
    <citation type="submission" date="2021-10" db="EMBL/GenBank/DDBJ databases">
        <title>Streptomyces sp. strain SMC 277, a novel streptomycete isolated from soil.</title>
        <authorList>
            <person name="Chanama M."/>
        </authorList>
    </citation>
    <scope>NUCLEOTIDE SEQUENCE [LARGE SCALE GENOMIC DNA]</scope>
    <source>
        <strain evidence="2 3">SMC 277</strain>
    </source>
</reference>
<dbReference type="EMBL" id="JAJAUY010000014">
    <property type="protein sequence ID" value="MCB5178939.1"/>
    <property type="molecule type" value="Genomic_DNA"/>
</dbReference>
<dbReference type="RefSeq" id="WP_226725761.1">
    <property type="nucleotide sequence ID" value="NZ_JAJAUY010000014.1"/>
</dbReference>
<protein>
    <submittedName>
        <fullName evidence="2">Uncharacterized protein</fullName>
    </submittedName>
</protein>
<keyword evidence="3" id="KW-1185">Reference proteome</keyword>
<evidence type="ECO:0000256" key="1">
    <source>
        <dbReference type="SAM" id="MobiDB-lite"/>
    </source>
</evidence>
<accession>A0ABS8B2U9</accession>
<sequence>MHGQGGRRDRLGDRTPALTAQPVRGHVPGLPDKAQCTTLWNPGPEGYLGRDVIRYGDDVTVETGIGKVVIDTSELPVDPSAT</sequence>
<evidence type="ECO:0000313" key="2">
    <source>
        <dbReference type="EMBL" id="MCB5178939.1"/>
    </source>
</evidence>
<gene>
    <name evidence="2" type="ORF">LG632_06010</name>
</gene>
<proteinExistence type="predicted"/>
<name>A0ABS8B2U9_9ACTN</name>
<evidence type="ECO:0000313" key="3">
    <source>
        <dbReference type="Proteomes" id="UP001199054"/>
    </source>
</evidence>
<comment type="caution">
    <text evidence="2">The sequence shown here is derived from an EMBL/GenBank/DDBJ whole genome shotgun (WGS) entry which is preliminary data.</text>
</comment>
<feature type="region of interest" description="Disordered" evidence="1">
    <location>
        <begin position="1"/>
        <end position="31"/>
    </location>
</feature>
<feature type="compositionally biased region" description="Basic and acidic residues" evidence="1">
    <location>
        <begin position="1"/>
        <end position="13"/>
    </location>
</feature>